<evidence type="ECO:0000256" key="5">
    <source>
        <dbReference type="ARBA" id="ARBA00022660"/>
    </source>
</evidence>
<dbReference type="Pfam" id="PF06212">
    <property type="entry name" value="GRIM-19"/>
    <property type="match status" value="1"/>
</dbReference>
<sequence>MTGFSKVAVFRQDMPPRGGYSPIPWARVPSRRIPLWPFVSLWFASNIFGYFYHMSEKREYWKNEMEMDESRSCVEPLILAEQDRIVLRQYRANRDEETKLMKDVPDWEVGTWFGEKVFKSQMEMDESRSCVEPLILAEQDRIVLRQYRANRDEETKLMKDVPDWEVGTWFGEKVFKSRTYFPDRPHVLDYYGLARPSTQRLDINASQWQI</sequence>
<evidence type="ECO:0000256" key="9">
    <source>
        <dbReference type="ARBA" id="ARBA00022989"/>
    </source>
</evidence>
<evidence type="ECO:0000313" key="15">
    <source>
        <dbReference type="EMBL" id="CAF1283374.1"/>
    </source>
</evidence>
<keyword evidence="9 14" id="KW-1133">Transmembrane helix</keyword>
<comment type="similarity">
    <text evidence="2 14">Belongs to the complex I NDUFA13 subunit family.</text>
</comment>
<dbReference type="PANTHER" id="PTHR12966">
    <property type="entry name" value="NADH DEHYDROGENASE UBIQUINONE 1 ALPHA SUBCOMPLEX SUBUNIT 13"/>
    <property type="match status" value="1"/>
</dbReference>
<evidence type="ECO:0000256" key="11">
    <source>
        <dbReference type="ARBA" id="ARBA00023136"/>
    </source>
</evidence>
<evidence type="ECO:0000256" key="4">
    <source>
        <dbReference type="ARBA" id="ARBA00022448"/>
    </source>
</evidence>
<feature type="transmembrane region" description="Helical" evidence="14">
    <location>
        <begin position="33"/>
        <end position="52"/>
    </location>
</feature>
<protein>
    <recommendedName>
        <fullName evidence="3 14">NADH dehydrogenase [ubiquinone] 1 alpha subcomplex subunit 13</fullName>
    </recommendedName>
</protein>
<keyword evidence="5 14" id="KW-0679">Respiratory chain</keyword>
<dbReference type="GO" id="GO:0005743">
    <property type="term" value="C:mitochondrial inner membrane"/>
    <property type="evidence" value="ECO:0007669"/>
    <property type="project" value="UniProtKB-SubCell"/>
</dbReference>
<evidence type="ECO:0000256" key="2">
    <source>
        <dbReference type="ARBA" id="ARBA00007312"/>
    </source>
</evidence>
<evidence type="ECO:0000313" key="16">
    <source>
        <dbReference type="Proteomes" id="UP000663845"/>
    </source>
</evidence>
<evidence type="ECO:0000256" key="8">
    <source>
        <dbReference type="ARBA" id="ARBA00022982"/>
    </source>
</evidence>
<organism evidence="15 16">
    <name type="scientific">Adineta steineri</name>
    <dbReference type="NCBI Taxonomy" id="433720"/>
    <lineage>
        <taxon>Eukaryota</taxon>
        <taxon>Metazoa</taxon>
        <taxon>Spiralia</taxon>
        <taxon>Gnathifera</taxon>
        <taxon>Rotifera</taxon>
        <taxon>Eurotatoria</taxon>
        <taxon>Bdelloidea</taxon>
        <taxon>Adinetida</taxon>
        <taxon>Adinetidae</taxon>
        <taxon>Adineta</taxon>
    </lineage>
</organism>
<dbReference type="EMBL" id="CAJNOG010000526">
    <property type="protein sequence ID" value="CAF1283374.1"/>
    <property type="molecule type" value="Genomic_DNA"/>
</dbReference>
<comment type="subunit">
    <text evidence="13">Complex I is composed of 45 different subunits. Interacts with CARD15, but not with CARD4. Interacts with STAT3, but not with STAT1, STAT2 and STAT5A. Interacts with OLFM4.</text>
</comment>
<evidence type="ECO:0000256" key="13">
    <source>
        <dbReference type="ARBA" id="ARBA00046797"/>
    </source>
</evidence>
<gene>
    <name evidence="15" type="ORF">JYZ213_LOCUS31362</name>
</gene>
<name>A0A815C792_9BILA</name>
<proteinExistence type="inferred from homology"/>
<evidence type="ECO:0000256" key="12">
    <source>
        <dbReference type="ARBA" id="ARBA00045908"/>
    </source>
</evidence>
<evidence type="ECO:0000256" key="6">
    <source>
        <dbReference type="ARBA" id="ARBA00022692"/>
    </source>
</evidence>
<dbReference type="GO" id="GO:0045271">
    <property type="term" value="C:respiratory chain complex I"/>
    <property type="evidence" value="ECO:0007669"/>
    <property type="project" value="UniProtKB-UniRule"/>
</dbReference>
<evidence type="ECO:0000256" key="7">
    <source>
        <dbReference type="ARBA" id="ARBA00022792"/>
    </source>
</evidence>
<dbReference type="AlphaFoldDB" id="A0A815C792"/>
<comment type="caution">
    <text evidence="15">The sequence shown here is derived from an EMBL/GenBank/DDBJ whole genome shotgun (WGS) entry which is preliminary data.</text>
</comment>
<comment type="function">
    <text evidence="12">Accessory subunit of the mitochondrial membrane respiratory chain NADH dehydrogenase (Complex I), that is believed not to be involved in catalysis. Complex I functions in the transfer of electrons from NADH to the respiratory chain. The immediate electron acceptor for the enzyme is believed to be ubiquinone. Involved in the interferon/all-trans-retinoic acid (IFN/RA) induced cell death. This apoptotic activity is inhibited by interaction with viral IRF1. Prevents the transactivation of STAT3 target genes. May play a role in CARD15-mediated innate mucosal responses and serve to regulate intestinal epithelial cell responses to microbes.</text>
</comment>
<reference evidence="15" key="1">
    <citation type="submission" date="2021-02" db="EMBL/GenBank/DDBJ databases">
        <authorList>
            <person name="Nowell W R."/>
        </authorList>
    </citation>
    <scope>NUCLEOTIDE SEQUENCE</scope>
</reference>
<evidence type="ECO:0000256" key="1">
    <source>
        <dbReference type="ARBA" id="ARBA00004298"/>
    </source>
</evidence>
<keyword evidence="6 14" id="KW-0812">Transmembrane</keyword>
<comment type="subcellular location">
    <subcellularLocation>
        <location evidence="1 14">Mitochondrion inner membrane</location>
        <topology evidence="1 14">Single-pass membrane protein</topology>
        <orientation evidence="1 14">Matrix side</orientation>
    </subcellularLocation>
</comment>
<dbReference type="InterPro" id="IPR009346">
    <property type="entry name" value="GRIM-19"/>
</dbReference>
<evidence type="ECO:0000256" key="10">
    <source>
        <dbReference type="ARBA" id="ARBA00023128"/>
    </source>
</evidence>
<keyword evidence="8 14" id="KW-0249">Electron transport</keyword>
<dbReference type="PANTHER" id="PTHR12966:SF0">
    <property type="entry name" value="NADH DEHYDROGENASE [UBIQUINONE] 1 ALPHA SUBCOMPLEX SUBUNIT 13"/>
    <property type="match status" value="1"/>
</dbReference>
<keyword evidence="4 14" id="KW-0813">Transport</keyword>
<evidence type="ECO:0000256" key="3">
    <source>
        <dbReference type="ARBA" id="ARBA00018192"/>
    </source>
</evidence>
<comment type="function">
    <text evidence="14">Complex I functions in the transfer of electrons from NADH to the respiratory chain. Accessory subunit of the mitochondrial membrane respiratory chain NADH dehydrogenase (Complex I), that is believed not to be involved in catalysis.</text>
</comment>
<evidence type="ECO:0000256" key="14">
    <source>
        <dbReference type="RuleBase" id="RU368034"/>
    </source>
</evidence>
<dbReference type="Proteomes" id="UP000663845">
    <property type="component" value="Unassembled WGS sequence"/>
</dbReference>
<accession>A0A815C792</accession>
<keyword evidence="10 14" id="KW-0496">Mitochondrion</keyword>
<keyword evidence="7 14" id="KW-0999">Mitochondrion inner membrane</keyword>
<keyword evidence="11 14" id="KW-0472">Membrane</keyword>